<dbReference type="OrthoDB" id="8045763at2759"/>
<dbReference type="Proteomes" id="UP000410492">
    <property type="component" value="Unassembled WGS sequence"/>
</dbReference>
<evidence type="ECO:0008006" key="4">
    <source>
        <dbReference type="Google" id="ProtNLM"/>
    </source>
</evidence>
<organism evidence="2 3">
    <name type="scientific">Callosobruchus maculatus</name>
    <name type="common">Southern cowpea weevil</name>
    <name type="synonym">Pulse bruchid</name>
    <dbReference type="NCBI Taxonomy" id="64391"/>
    <lineage>
        <taxon>Eukaryota</taxon>
        <taxon>Metazoa</taxon>
        <taxon>Ecdysozoa</taxon>
        <taxon>Arthropoda</taxon>
        <taxon>Hexapoda</taxon>
        <taxon>Insecta</taxon>
        <taxon>Pterygota</taxon>
        <taxon>Neoptera</taxon>
        <taxon>Endopterygota</taxon>
        <taxon>Coleoptera</taxon>
        <taxon>Polyphaga</taxon>
        <taxon>Cucujiformia</taxon>
        <taxon>Chrysomeloidea</taxon>
        <taxon>Chrysomelidae</taxon>
        <taxon>Bruchinae</taxon>
        <taxon>Bruchini</taxon>
        <taxon>Callosobruchus</taxon>
    </lineage>
</organism>
<accession>A0A653CP00</accession>
<name>A0A653CP00_CALMS</name>
<evidence type="ECO:0000313" key="3">
    <source>
        <dbReference type="Proteomes" id="UP000410492"/>
    </source>
</evidence>
<keyword evidence="3" id="KW-1185">Reference proteome</keyword>
<feature type="compositionally biased region" description="Low complexity" evidence="1">
    <location>
        <begin position="137"/>
        <end position="146"/>
    </location>
</feature>
<protein>
    <recommendedName>
        <fullName evidence="4">VWFC domain-containing protein</fullName>
    </recommendedName>
</protein>
<sequence length="255" mass="27177">VSVPVSVLNNDISNSAEEEEEEDDIPVLDDDFTTRGLERLSSAATCLVAGVEYTHGQQFCLCLDGEMFCWWQDCPPTMEGPCRDRGPFSPCLSVPANPLLSSTSTSSSEMFSSSKVDAAEAAAALPPSTTTMRSSHETSSNSSSVSPIQTTTLKNDTADYEDTSTATEETEQDTSSSEALQESSTSQAVPKKCVVMGREYQIGDKLPHNTGNCVECVCGAGAKVTCSPHQCAPAGDEINDYHLPGARQLLPVDIF</sequence>
<evidence type="ECO:0000256" key="1">
    <source>
        <dbReference type="SAM" id="MobiDB-lite"/>
    </source>
</evidence>
<feature type="region of interest" description="Disordered" evidence="1">
    <location>
        <begin position="122"/>
        <end position="188"/>
    </location>
</feature>
<reference evidence="2 3" key="1">
    <citation type="submission" date="2019-01" db="EMBL/GenBank/DDBJ databases">
        <authorList>
            <person name="Sayadi A."/>
        </authorList>
    </citation>
    <scope>NUCLEOTIDE SEQUENCE [LARGE SCALE GENOMIC DNA]</scope>
</reference>
<evidence type="ECO:0000313" key="2">
    <source>
        <dbReference type="EMBL" id="VEN49665.1"/>
    </source>
</evidence>
<feature type="compositionally biased region" description="Acidic residues" evidence="1">
    <location>
        <begin position="158"/>
        <end position="172"/>
    </location>
</feature>
<dbReference type="EMBL" id="CAACVG010008413">
    <property type="protein sequence ID" value="VEN49665.1"/>
    <property type="molecule type" value="Genomic_DNA"/>
</dbReference>
<feature type="compositionally biased region" description="Low complexity" evidence="1">
    <location>
        <begin position="173"/>
        <end position="188"/>
    </location>
</feature>
<dbReference type="SUPFAM" id="SSF57603">
    <property type="entry name" value="FnI-like domain"/>
    <property type="match status" value="2"/>
</dbReference>
<proteinExistence type="predicted"/>
<dbReference type="AlphaFoldDB" id="A0A653CP00"/>
<feature type="region of interest" description="Disordered" evidence="1">
    <location>
        <begin position="1"/>
        <end position="24"/>
    </location>
</feature>
<gene>
    <name evidence="2" type="ORF">CALMAC_LOCUS10711</name>
</gene>
<feature type="non-terminal residue" evidence="2">
    <location>
        <position position="1"/>
    </location>
</feature>